<evidence type="ECO:0000313" key="2">
    <source>
        <dbReference type="EMBL" id="KIN05875.1"/>
    </source>
</evidence>
<dbReference type="STRING" id="913774.A0A0C3HS74"/>
<feature type="region of interest" description="Disordered" evidence="1">
    <location>
        <begin position="1"/>
        <end position="135"/>
    </location>
</feature>
<evidence type="ECO:0000256" key="1">
    <source>
        <dbReference type="SAM" id="MobiDB-lite"/>
    </source>
</evidence>
<gene>
    <name evidence="2" type="ORF">OIDMADRAFT_49383</name>
</gene>
<feature type="compositionally biased region" description="Pro residues" evidence="1">
    <location>
        <begin position="794"/>
        <end position="803"/>
    </location>
</feature>
<accession>A0A0C3HS74</accession>
<feature type="compositionally biased region" description="Acidic residues" evidence="1">
    <location>
        <begin position="60"/>
        <end position="73"/>
    </location>
</feature>
<dbReference type="OrthoDB" id="4188028at2759"/>
<dbReference type="AlphaFoldDB" id="A0A0C3HS74"/>
<dbReference type="HOGENOM" id="CLU_347832_0_0_1"/>
<feature type="compositionally biased region" description="Pro residues" evidence="1">
    <location>
        <begin position="723"/>
        <end position="756"/>
    </location>
</feature>
<reference evidence="2 3" key="1">
    <citation type="submission" date="2014-04" db="EMBL/GenBank/DDBJ databases">
        <authorList>
            <consortium name="DOE Joint Genome Institute"/>
            <person name="Kuo A."/>
            <person name="Martino E."/>
            <person name="Perotto S."/>
            <person name="Kohler A."/>
            <person name="Nagy L.G."/>
            <person name="Floudas D."/>
            <person name="Copeland A."/>
            <person name="Barry K.W."/>
            <person name="Cichocki N."/>
            <person name="Veneault-Fourrey C."/>
            <person name="LaButti K."/>
            <person name="Lindquist E.A."/>
            <person name="Lipzen A."/>
            <person name="Lundell T."/>
            <person name="Morin E."/>
            <person name="Murat C."/>
            <person name="Sun H."/>
            <person name="Tunlid A."/>
            <person name="Henrissat B."/>
            <person name="Grigoriev I.V."/>
            <person name="Hibbett D.S."/>
            <person name="Martin F."/>
            <person name="Nordberg H.P."/>
            <person name="Cantor M.N."/>
            <person name="Hua S.X."/>
        </authorList>
    </citation>
    <scope>NUCLEOTIDE SEQUENCE [LARGE SCALE GENOMIC DNA]</scope>
    <source>
        <strain evidence="2 3">Zn</strain>
    </source>
</reference>
<feature type="compositionally biased region" description="Pro residues" evidence="1">
    <location>
        <begin position="698"/>
        <end position="707"/>
    </location>
</feature>
<proteinExistence type="predicted"/>
<feature type="region of interest" description="Disordered" evidence="1">
    <location>
        <begin position="329"/>
        <end position="374"/>
    </location>
</feature>
<feature type="compositionally biased region" description="Basic and acidic residues" evidence="1">
    <location>
        <begin position="329"/>
        <end position="338"/>
    </location>
</feature>
<sequence>MAPKPVAESPGVDHGVSDGVSTRSSKRKLSESNDTDDESDGTPSKKQRSDIPTIKVEASNESDDEAAQPEPDPEPAKRGSRGGGRPRGRGRGRGGRGGRGGAANSARGTPSRDLLQPPVRGGRGRGGGRVKKSDNARIQALYHRKKDLKGQFKQVAAIQKEALSELALKSLESAEDLEYLRALPEFKEVASGLLERYRKVTAQNQARMKNDAAFANRQLKNNFIYTSRGFKCKIAEILDRYEAQIKQDVLYIERQAKTGGNDEDTPYYRGVPGEVVKEINRPRSVVHPIATPYYPGFVEIDTDPYQAVVHPAEWWHNMLDDEGRKAWREADRKRKPIDEPIAADGDELARKKPGRKSKNASPMKGKGESEPAVARMKSSLYQPALHGSLGQQNDASVAATPAELSETELDQDQAPTPDGNEEAMDKFGTYLPKKPIPRNGEPPQNRFVQKPHMTFDDDDIGVRVHHTKKVQKEQLYLGSDPNPNPAHLHYDQFARGENSAWNNPDDLDPDLVETYRVHPTYGIPVPGCRNPDVATKSDWTKDLEPTNPIVFVEKETGKAHHTSRSAWMIEAMRKWETTDLDEATRDKVRTLLEMLTPPEAREEEESQVEGVIHPALLDAVNNAPVIAPAAPVASPPRRQFYDAARDTTSSLPYQTPYTQPRKKLGQSLVALAEAAEHAGRQRPTLRQLSGYSMGPLQWQPPPPPPAQSQPQPQAQYQAQYQPPLRPQPQYQPPYPPPPPPQYPPQPQYAPPPPRFPGPMSSAQPPMPGAFYHPPPLQPQPQPAQQPPRGLRPLAPAPPLPPPTQWSRFRHS</sequence>
<evidence type="ECO:0000313" key="3">
    <source>
        <dbReference type="Proteomes" id="UP000054321"/>
    </source>
</evidence>
<feature type="compositionally biased region" description="Low complexity" evidence="1">
    <location>
        <begin position="708"/>
        <end position="722"/>
    </location>
</feature>
<dbReference type="EMBL" id="KN832871">
    <property type="protein sequence ID" value="KIN05875.1"/>
    <property type="molecule type" value="Genomic_DNA"/>
</dbReference>
<feature type="region of interest" description="Disordered" evidence="1">
    <location>
        <begin position="386"/>
        <end position="420"/>
    </location>
</feature>
<reference evidence="3" key="2">
    <citation type="submission" date="2015-01" db="EMBL/GenBank/DDBJ databases">
        <title>Evolutionary Origins and Diversification of the Mycorrhizal Mutualists.</title>
        <authorList>
            <consortium name="DOE Joint Genome Institute"/>
            <consortium name="Mycorrhizal Genomics Consortium"/>
            <person name="Kohler A."/>
            <person name="Kuo A."/>
            <person name="Nagy L.G."/>
            <person name="Floudas D."/>
            <person name="Copeland A."/>
            <person name="Barry K.W."/>
            <person name="Cichocki N."/>
            <person name="Veneault-Fourrey C."/>
            <person name="LaButti K."/>
            <person name="Lindquist E.A."/>
            <person name="Lipzen A."/>
            <person name="Lundell T."/>
            <person name="Morin E."/>
            <person name="Murat C."/>
            <person name="Riley R."/>
            <person name="Ohm R."/>
            <person name="Sun H."/>
            <person name="Tunlid A."/>
            <person name="Henrissat B."/>
            <person name="Grigoriev I.V."/>
            <person name="Hibbett D.S."/>
            <person name="Martin F."/>
        </authorList>
    </citation>
    <scope>NUCLEOTIDE SEQUENCE [LARGE SCALE GENOMIC DNA]</scope>
    <source>
        <strain evidence="3">Zn</strain>
    </source>
</reference>
<name>A0A0C3HS74_OIDMZ</name>
<feature type="region of interest" description="Disordered" evidence="1">
    <location>
        <begin position="691"/>
        <end position="811"/>
    </location>
</feature>
<dbReference type="Proteomes" id="UP000054321">
    <property type="component" value="Unassembled WGS sequence"/>
</dbReference>
<organism evidence="2 3">
    <name type="scientific">Oidiodendron maius (strain Zn)</name>
    <dbReference type="NCBI Taxonomy" id="913774"/>
    <lineage>
        <taxon>Eukaryota</taxon>
        <taxon>Fungi</taxon>
        <taxon>Dikarya</taxon>
        <taxon>Ascomycota</taxon>
        <taxon>Pezizomycotina</taxon>
        <taxon>Leotiomycetes</taxon>
        <taxon>Leotiomycetes incertae sedis</taxon>
        <taxon>Myxotrichaceae</taxon>
        <taxon>Oidiodendron</taxon>
    </lineage>
</organism>
<protein>
    <submittedName>
        <fullName evidence="2">Uncharacterized protein</fullName>
    </submittedName>
</protein>
<dbReference type="InParanoid" id="A0A0C3HS74"/>
<feature type="compositionally biased region" description="Pro residues" evidence="1">
    <location>
        <begin position="764"/>
        <end position="785"/>
    </location>
</feature>
<keyword evidence="3" id="KW-1185">Reference proteome</keyword>
<feature type="compositionally biased region" description="Basic residues" evidence="1">
    <location>
        <begin position="78"/>
        <end position="96"/>
    </location>
</feature>